<dbReference type="PANTHER" id="PTHR12428">
    <property type="entry name" value="OXA1"/>
    <property type="match status" value="1"/>
</dbReference>
<organism evidence="8 9">
    <name type="scientific">Kockovaella imperatae</name>
    <dbReference type="NCBI Taxonomy" id="4999"/>
    <lineage>
        <taxon>Eukaryota</taxon>
        <taxon>Fungi</taxon>
        <taxon>Dikarya</taxon>
        <taxon>Basidiomycota</taxon>
        <taxon>Agaricomycotina</taxon>
        <taxon>Tremellomycetes</taxon>
        <taxon>Tremellales</taxon>
        <taxon>Cuniculitremaceae</taxon>
        <taxon>Kockovaella</taxon>
    </lineage>
</organism>
<name>A0A1Y1UAT1_9TREE</name>
<dbReference type="PANTHER" id="PTHR12428:SF65">
    <property type="entry name" value="CYTOCHROME C OXIDASE ASSEMBLY PROTEIN COX18, MITOCHONDRIAL"/>
    <property type="match status" value="1"/>
</dbReference>
<feature type="transmembrane region" description="Helical" evidence="7">
    <location>
        <begin position="415"/>
        <end position="434"/>
    </location>
</feature>
<evidence type="ECO:0000313" key="8">
    <source>
        <dbReference type="EMBL" id="ORX34185.1"/>
    </source>
</evidence>
<dbReference type="OrthoDB" id="2436667at2759"/>
<dbReference type="STRING" id="4999.A0A1Y1UAT1"/>
<feature type="region of interest" description="Disordered" evidence="6">
    <location>
        <begin position="288"/>
        <end position="401"/>
    </location>
</feature>
<evidence type="ECO:0000256" key="2">
    <source>
        <dbReference type="ARBA" id="ARBA00009877"/>
    </source>
</evidence>
<keyword evidence="9" id="KW-1185">Reference proteome</keyword>
<comment type="subcellular location">
    <subcellularLocation>
        <location evidence="1">Membrane</location>
        <topology evidence="1">Multi-pass membrane protein</topology>
    </subcellularLocation>
</comment>
<dbReference type="InParanoid" id="A0A1Y1UAT1"/>
<dbReference type="GeneID" id="33553891"/>
<evidence type="ECO:0000256" key="5">
    <source>
        <dbReference type="ARBA" id="ARBA00023136"/>
    </source>
</evidence>
<dbReference type="RefSeq" id="XP_021868463.1">
    <property type="nucleotide sequence ID" value="XM_022012083.1"/>
</dbReference>
<dbReference type="GO" id="GO:0005743">
    <property type="term" value="C:mitochondrial inner membrane"/>
    <property type="evidence" value="ECO:0007669"/>
    <property type="project" value="TreeGrafter"/>
</dbReference>
<evidence type="ECO:0000313" key="9">
    <source>
        <dbReference type="Proteomes" id="UP000193218"/>
    </source>
</evidence>
<dbReference type="EMBL" id="NBSH01000015">
    <property type="protein sequence ID" value="ORX34185.1"/>
    <property type="molecule type" value="Genomic_DNA"/>
</dbReference>
<keyword evidence="5 7" id="KW-0472">Membrane</keyword>
<sequence>MWAGQTLRQGVPSSATFESILFREAESNLVARRNFHLASRPLSSPGAGPSTFRVRHDRFARLCGPRTAKDGALRISKRDFSIDSAISTTFDTAQTLLRYPTGLVSDIIHHSPIASSGATIILLAIVVRSLFTFPTTLWQRRQRAKMEMVNPQISKFNEEQAPLLAIKARKAGMDEKGYRAWVVEVVKAERDRLYKLNGIHPRLSQFGPLLFNLSLLLTMSTGVRASVGGIGNTIASESFMWIQHLGEPDMAISLAAGFTSFAIAEITGVGLRRGAELSAAKAGKTGENQLGVVPEATETDKKGQAGSSVTAAPSFTPSRPSPPPSPSRYSSRVQQLQRASREQTALSPQRKRPLPAPTPGAKSRSERAFSSTSSDLHPMMPRVTVKNLPPPVLEDVNPRRSSLPPEVRARIIRKGLVSVMRGAAVILVIMASHMPAGMVLYVWTSLTYTLGQISLFKWLDERKASLRLVDSRP</sequence>
<gene>
    <name evidence="8" type="ORF">BD324DRAFT_169118</name>
</gene>
<proteinExistence type="inferred from homology"/>
<accession>A0A1Y1UAT1</accession>
<evidence type="ECO:0000256" key="4">
    <source>
        <dbReference type="ARBA" id="ARBA00022989"/>
    </source>
</evidence>
<dbReference type="GO" id="GO:0032979">
    <property type="term" value="P:protein insertion into mitochondrial inner membrane from matrix"/>
    <property type="evidence" value="ECO:0007669"/>
    <property type="project" value="TreeGrafter"/>
</dbReference>
<keyword evidence="3 7" id="KW-0812">Transmembrane</keyword>
<dbReference type="Proteomes" id="UP000193218">
    <property type="component" value="Unassembled WGS sequence"/>
</dbReference>
<feature type="compositionally biased region" description="Polar residues" evidence="6">
    <location>
        <begin position="333"/>
        <end position="347"/>
    </location>
</feature>
<dbReference type="InterPro" id="IPR001708">
    <property type="entry name" value="YidC/ALB3/OXA1/COX18"/>
</dbReference>
<reference evidence="8 9" key="1">
    <citation type="submission" date="2017-03" db="EMBL/GenBank/DDBJ databases">
        <title>Widespread Adenine N6-methylation of Active Genes in Fungi.</title>
        <authorList>
            <consortium name="DOE Joint Genome Institute"/>
            <person name="Mondo S.J."/>
            <person name="Dannebaum R.O."/>
            <person name="Kuo R.C."/>
            <person name="Louie K.B."/>
            <person name="Bewick A.J."/>
            <person name="Labutti K."/>
            <person name="Haridas S."/>
            <person name="Kuo A."/>
            <person name="Salamov A."/>
            <person name="Ahrendt S.R."/>
            <person name="Lau R."/>
            <person name="Bowen B.P."/>
            <person name="Lipzen A."/>
            <person name="Sullivan W."/>
            <person name="Andreopoulos W.B."/>
            <person name="Clum A."/>
            <person name="Lindquist E."/>
            <person name="Daum C."/>
            <person name="Northen T.R."/>
            <person name="Ramamoorthy G."/>
            <person name="Schmitz R.J."/>
            <person name="Gryganskyi A."/>
            <person name="Culley D."/>
            <person name="Magnuson J."/>
            <person name="James T.Y."/>
            <person name="O'Malley M.A."/>
            <person name="Stajich J.E."/>
            <person name="Spatafora J.W."/>
            <person name="Visel A."/>
            <person name="Grigoriev I.V."/>
        </authorList>
    </citation>
    <scope>NUCLEOTIDE SEQUENCE [LARGE SCALE GENOMIC DNA]</scope>
    <source>
        <strain evidence="8 9">NRRL Y-17943</strain>
    </source>
</reference>
<dbReference type="GO" id="GO:0033617">
    <property type="term" value="P:mitochondrial respiratory chain complex IV assembly"/>
    <property type="evidence" value="ECO:0007669"/>
    <property type="project" value="TreeGrafter"/>
</dbReference>
<comment type="caution">
    <text evidence="8">The sequence shown here is derived from an EMBL/GenBank/DDBJ whole genome shotgun (WGS) entry which is preliminary data.</text>
</comment>
<keyword evidence="4 7" id="KW-1133">Transmembrane helix</keyword>
<evidence type="ECO:0000256" key="1">
    <source>
        <dbReference type="ARBA" id="ARBA00004141"/>
    </source>
</evidence>
<dbReference type="AlphaFoldDB" id="A0A1Y1UAT1"/>
<comment type="similarity">
    <text evidence="2">Belongs to the OXA1/ALB3/YidC family.</text>
</comment>
<protein>
    <recommendedName>
        <fullName evidence="10">60Kd inner membrane protein-domain-containing protein</fullName>
    </recommendedName>
</protein>
<evidence type="ECO:0000256" key="6">
    <source>
        <dbReference type="SAM" id="MobiDB-lite"/>
    </source>
</evidence>
<evidence type="ECO:0000256" key="3">
    <source>
        <dbReference type="ARBA" id="ARBA00022692"/>
    </source>
</evidence>
<evidence type="ECO:0000256" key="7">
    <source>
        <dbReference type="SAM" id="Phobius"/>
    </source>
</evidence>
<evidence type="ECO:0008006" key="10">
    <source>
        <dbReference type="Google" id="ProtNLM"/>
    </source>
</evidence>
<dbReference type="GO" id="GO:0032977">
    <property type="term" value="F:membrane insertase activity"/>
    <property type="evidence" value="ECO:0007669"/>
    <property type="project" value="InterPro"/>
</dbReference>